<dbReference type="OrthoDB" id="1055148at2759"/>
<evidence type="ECO:0000256" key="8">
    <source>
        <dbReference type="RuleBase" id="RU000461"/>
    </source>
</evidence>
<comment type="subcellular location">
    <subcellularLocation>
        <location evidence="1">Membrane</location>
        <topology evidence="1">Single-pass membrane protein</topology>
    </subcellularLocation>
</comment>
<dbReference type="Pfam" id="PF00067">
    <property type="entry name" value="p450"/>
    <property type="match status" value="1"/>
</dbReference>
<reference evidence="10" key="1">
    <citation type="journal article" date="2015" name="Nat. Plants">
        <title>Genome expansion of Arabis alpina linked with retrotransposition and reduced symmetric DNA methylation.</title>
        <authorList>
            <person name="Willing E.M."/>
            <person name="Rawat V."/>
            <person name="Mandakova T."/>
            <person name="Maumus F."/>
            <person name="James G.V."/>
            <person name="Nordstroem K.J."/>
            <person name="Becker C."/>
            <person name="Warthmann N."/>
            <person name="Chica C."/>
            <person name="Szarzynska B."/>
            <person name="Zytnicki M."/>
            <person name="Albani M.C."/>
            <person name="Kiefer C."/>
            <person name="Bergonzi S."/>
            <person name="Castaings L."/>
            <person name="Mateos J.L."/>
            <person name="Berns M.C."/>
            <person name="Bujdoso N."/>
            <person name="Piofczyk T."/>
            <person name="de Lorenzo L."/>
            <person name="Barrero-Sicilia C."/>
            <person name="Mateos I."/>
            <person name="Piednoel M."/>
            <person name="Hagmann J."/>
            <person name="Chen-Min-Tao R."/>
            <person name="Iglesias-Fernandez R."/>
            <person name="Schuster S.C."/>
            <person name="Alonso-Blanco C."/>
            <person name="Roudier F."/>
            <person name="Carbonero P."/>
            <person name="Paz-Ares J."/>
            <person name="Davis S.J."/>
            <person name="Pecinka A."/>
            <person name="Quesneville H."/>
            <person name="Colot V."/>
            <person name="Lysak M.A."/>
            <person name="Weigel D."/>
            <person name="Coupland G."/>
            <person name="Schneeberger K."/>
        </authorList>
    </citation>
    <scope>NUCLEOTIDE SEQUENCE [LARGE SCALE GENOMIC DNA]</scope>
    <source>
        <strain evidence="10">cv. Pajares</strain>
    </source>
</reference>
<keyword evidence="5 8" id="KW-0560">Oxidoreductase</keyword>
<dbReference type="OMA" id="SINTQCK"/>
<comment type="similarity">
    <text evidence="2 8">Belongs to the cytochrome P450 family.</text>
</comment>
<keyword evidence="4" id="KW-1133">Transmembrane helix</keyword>
<evidence type="ECO:0000256" key="1">
    <source>
        <dbReference type="ARBA" id="ARBA00004167"/>
    </source>
</evidence>
<dbReference type="InterPro" id="IPR050193">
    <property type="entry name" value="Cytochrome_P450_71"/>
</dbReference>
<dbReference type="GO" id="GO:0016020">
    <property type="term" value="C:membrane"/>
    <property type="evidence" value="ECO:0007669"/>
    <property type="project" value="UniProtKB-SubCell"/>
</dbReference>
<evidence type="ECO:0000256" key="4">
    <source>
        <dbReference type="ARBA" id="ARBA00022989"/>
    </source>
</evidence>
<organism evidence="9 10">
    <name type="scientific">Arabis alpina</name>
    <name type="common">Alpine rock-cress</name>
    <dbReference type="NCBI Taxonomy" id="50452"/>
    <lineage>
        <taxon>Eukaryota</taxon>
        <taxon>Viridiplantae</taxon>
        <taxon>Streptophyta</taxon>
        <taxon>Embryophyta</taxon>
        <taxon>Tracheophyta</taxon>
        <taxon>Spermatophyta</taxon>
        <taxon>Magnoliopsida</taxon>
        <taxon>eudicotyledons</taxon>
        <taxon>Gunneridae</taxon>
        <taxon>Pentapetalae</taxon>
        <taxon>rosids</taxon>
        <taxon>malvids</taxon>
        <taxon>Brassicales</taxon>
        <taxon>Brassicaceae</taxon>
        <taxon>Arabideae</taxon>
        <taxon>Arabis</taxon>
    </lineage>
</organism>
<dbReference type="GO" id="GO:0004497">
    <property type="term" value="F:monooxygenase activity"/>
    <property type="evidence" value="ECO:0007669"/>
    <property type="project" value="UniProtKB-KW"/>
</dbReference>
<name>A0A087H3G2_ARAAL</name>
<evidence type="ECO:0000313" key="9">
    <source>
        <dbReference type="EMBL" id="KFK36664.1"/>
    </source>
</evidence>
<protein>
    <recommendedName>
        <fullName evidence="11">Cytochrome p450</fullName>
    </recommendedName>
</protein>
<evidence type="ECO:0000256" key="7">
    <source>
        <dbReference type="PIRSR" id="PIRSR602401-1"/>
    </source>
</evidence>
<evidence type="ECO:0000256" key="3">
    <source>
        <dbReference type="ARBA" id="ARBA00022692"/>
    </source>
</evidence>
<dbReference type="AlphaFoldDB" id="A0A087H3G2"/>
<gene>
    <name evidence="9" type="ordered locus">AALP_Aa4g153900</name>
</gene>
<keyword evidence="3" id="KW-0812">Transmembrane</keyword>
<evidence type="ECO:0000256" key="2">
    <source>
        <dbReference type="ARBA" id="ARBA00010617"/>
    </source>
</evidence>
<proteinExistence type="inferred from homology"/>
<dbReference type="InterPro" id="IPR001128">
    <property type="entry name" value="Cyt_P450"/>
</dbReference>
<dbReference type="PRINTS" id="PR00385">
    <property type="entry name" value="P450"/>
</dbReference>
<evidence type="ECO:0008006" key="11">
    <source>
        <dbReference type="Google" id="ProtNLM"/>
    </source>
</evidence>
<dbReference type="Gramene" id="KFK36664">
    <property type="protein sequence ID" value="KFK36664"/>
    <property type="gene ID" value="AALP_AA4G153900"/>
</dbReference>
<dbReference type="InterPro" id="IPR036396">
    <property type="entry name" value="Cyt_P450_sf"/>
</dbReference>
<evidence type="ECO:0000256" key="6">
    <source>
        <dbReference type="ARBA" id="ARBA00023136"/>
    </source>
</evidence>
<dbReference type="InterPro" id="IPR002401">
    <property type="entry name" value="Cyt_P450_E_grp-I"/>
</dbReference>
<keyword evidence="7 8" id="KW-0349">Heme</keyword>
<sequence length="231" mass="26590">MLLWIQKEKPNGFEIDRSDIRHIIMDMFIAGTTATSALLEWTMTELIRHPEIMKKLKEDIRTHSRPKPNFYVLEEEIENMKYLKAVIKEVLRIHSPAPVLLPRQLKEDIKLKGYDIAAGTQVIINAWAIQRDTATWGSDAEEFKPERHLDSPLNFQGQNFMYIPFGSGRRICPGIGYAMALVEVTLTNLLNRFNWKVEVRKQGDDDQYHLAETIGLEVGRKFPLIASPSSL</sequence>
<dbReference type="GO" id="GO:0020037">
    <property type="term" value="F:heme binding"/>
    <property type="evidence" value="ECO:0007669"/>
    <property type="project" value="InterPro"/>
</dbReference>
<dbReference type="Proteomes" id="UP000029120">
    <property type="component" value="Chromosome 4"/>
</dbReference>
<keyword evidence="7 8" id="KW-0479">Metal-binding</keyword>
<keyword evidence="8" id="KW-0503">Monooxygenase</keyword>
<evidence type="ECO:0000313" key="10">
    <source>
        <dbReference type="Proteomes" id="UP000029120"/>
    </source>
</evidence>
<feature type="binding site" description="axial binding residue" evidence="7">
    <location>
        <position position="172"/>
    </location>
    <ligand>
        <name>heme</name>
        <dbReference type="ChEBI" id="CHEBI:30413"/>
    </ligand>
    <ligandPart>
        <name>Fe</name>
        <dbReference type="ChEBI" id="CHEBI:18248"/>
    </ligandPart>
</feature>
<dbReference type="GO" id="GO:0016705">
    <property type="term" value="F:oxidoreductase activity, acting on paired donors, with incorporation or reduction of molecular oxygen"/>
    <property type="evidence" value="ECO:0007669"/>
    <property type="project" value="InterPro"/>
</dbReference>
<keyword evidence="10" id="KW-1185">Reference proteome</keyword>
<evidence type="ECO:0000256" key="5">
    <source>
        <dbReference type="ARBA" id="ARBA00023002"/>
    </source>
</evidence>
<keyword evidence="7 8" id="KW-0408">Iron</keyword>
<dbReference type="EMBL" id="CM002872">
    <property type="protein sequence ID" value="KFK36664.1"/>
    <property type="molecule type" value="Genomic_DNA"/>
</dbReference>
<dbReference type="InterPro" id="IPR017972">
    <property type="entry name" value="Cyt_P450_CS"/>
</dbReference>
<dbReference type="PROSITE" id="PS00086">
    <property type="entry name" value="CYTOCHROME_P450"/>
    <property type="match status" value="1"/>
</dbReference>
<comment type="cofactor">
    <cofactor evidence="7">
        <name>heme</name>
        <dbReference type="ChEBI" id="CHEBI:30413"/>
    </cofactor>
</comment>
<keyword evidence="6" id="KW-0472">Membrane</keyword>
<accession>A0A087H3G2</accession>
<dbReference type="GO" id="GO:0005506">
    <property type="term" value="F:iron ion binding"/>
    <property type="evidence" value="ECO:0007669"/>
    <property type="project" value="InterPro"/>
</dbReference>
<dbReference type="SUPFAM" id="SSF48264">
    <property type="entry name" value="Cytochrome P450"/>
    <property type="match status" value="1"/>
</dbReference>
<dbReference type="PANTHER" id="PTHR47956">
    <property type="entry name" value="CYTOCHROME P450 71B11-RELATED"/>
    <property type="match status" value="1"/>
</dbReference>
<dbReference type="eggNOG" id="KOG0156">
    <property type="taxonomic scope" value="Eukaryota"/>
</dbReference>
<dbReference type="Gene3D" id="1.10.630.10">
    <property type="entry name" value="Cytochrome P450"/>
    <property type="match status" value="1"/>
</dbReference>
<dbReference type="PANTHER" id="PTHR47956:SF4">
    <property type="entry name" value="CYTOCHROME P450 71A21-RELATED"/>
    <property type="match status" value="1"/>
</dbReference>
<dbReference type="PRINTS" id="PR00463">
    <property type="entry name" value="EP450I"/>
</dbReference>